<proteinExistence type="inferred from homology"/>
<comment type="pathway">
    <text evidence="1 5">Carbohydrate metabolism; hexose metabolism.</text>
</comment>
<dbReference type="EC" id="5.1.3.3" evidence="5"/>
<dbReference type="InterPro" id="IPR014718">
    <property type="entry name" value="GH-type_carb-bd"/>
</dbReference>
<dbReference type="SUPFAM" id="SSF74650">
    <property type="entry name" value="Galactose mutarotase-like"/>
    <property type="match status" value="1"/>
</dbReference>
<dbReference type="EMBL" id="JAVDXQ010000004">
    <property type="protein sequence ID" value="MDR7297830.1"/>
    <property type="molecule type" value="Genomic_DNA"/>
</dbReference>
<dbReference type="CDD" id="cd09019">
    <property type="entry name" value="galactose_mutarotase_like"/>
    <property type="match status" value="1"/>
</dbReference>
<evidence type="ECO:0000256" key="5">
    <source>
        <dbReference type="PIRNR" id="PIRNR005096"/>
    </source>
</evidence>
<comment type="similarity">
    <text evidence="2 5">Belongs to the aldose epimerase family.</text>
</comment>
<comment type="catalytic activity">
    <reaction evidence="5">
        <text>alpha-D-glucose = beta-D-glucose</text>
        <dbReference type="Rhea" id="RHEA:10264"/>
        <dbReference type="ChEBI" id="CHEBI:15903"/>
        <dbReference type="ChEBI" id="CHEBI:17925"/>
        <dbReference type="EC" id="5.1.3.3"/>
    </reaction>
</comment>
<keyword evidence="3 5" id="KW-0413">Isomerase</keyword>
<dbReference type="PIRSF" id="PIRSF005096">
    <property type="entry name" value="GALM"/>
    <property type="match status" value="1"/>
</dbReference>
<dbReference type="Pfam" id="PF01263">
    <property type="entry name" value="Aldose_epim"/>
    <property type="match status" value="1"/>
</dbReference>
<dbReference type="InterPro" id="IPR011013">
    <property type="entry name" value="Gal_mutarotase_sf_dom"/>
</dbReference>
<dbReference type="InterPro" id="IPR047215">
    <property type="entry name" value="Galactose_mutarotase-like"/>
</dbReference>
<name>A0ABU1ZB34_9BURK</name>
<dbReference type="PANTHER" id="PTHR10091">
    <property type="entry name" value="ALDOSE-1-EPIMERASE"/>
    <property type="match status" value="1"/>
</dbReference>
<dbReference type="InterPro" id="IPR015443">
    <property type="entry name" value="Aldose_1-epimerase"/>
</dbReference>
<evidence type="ECO:0000256" key="3">
    <source>
        <dbReference type="ARBA" id="ARBA00023235"/>
    </source>
</evidence>
<organism evidence="6 7">
    <name type="scientific">Pelomonas aquatica</name>
    <dbReference type="NCBI Taxonomy" id="431058"/>
    <lineage>
        <taxon>Bacteria</taxon>
        <taxon>Pseudomonadati</taxon>
        <taxon>Pseudomonadota</taxon>
        <taxon>Betaproteobacteria</taxon>
        <taxon>Burkholderiales</taxon>
        <taxon>Sphaerotilaceae</taxon>
        <taxon>Roseateles</taxon>
    </lineage>
</organism>
<dbReference type="GO" id="GO:0004034">
    <property type="term" value="F:aldose 1-epimerase activity"/>
    <property type="evidence" value="ECO:0007669"/>
    <property type="project" value="UniProtKB-EC"/>
</dbReference>
<gene>
    <name evidence="6" type="ORF">J2X16_003179</name>
</gene>
<evidence type="ECO:0000313" key="7">
    <source>
        <dbReference type="Proteomes" id="UP001180536"/>
    </source>
</evidence>
<dbReference type="PANTHER" id="PTHR10091:SF0">
    <property type="entry name" value="GALACTOSE MUTAROTASE"/>
    <property type="match status" value="1"/>
</dbReference>
<reference evidence="6 7" key="1">
    <citation type="submission" date="2023-07" db="EMBL/GenBank/DDBJ databases">
        <title>Sorghum-associated microbial communities from plants grown in Nebraska, USA.</title>
        <authorList>
            <person name="Schachtman D."/>
        </authorList>
    </citation>
    <scope>NUCLEOTIDE SEQUENCE [LARGE SCALE GENOMIC DNA]</scope>
    <source>
        <strain evidence="6 7">BE310</strain>
    </source>
</reference>
<accession>A0ABU1ZB34</accession>
<sequence length="352" mass="37592">MPAPGITVRDYGRLPDGRQVRDYRLDNGRGLVLTALDWGGIVTGLWLPDAAGRSDNVVLSLAGLDAYLSGAGSYLGVIAGRYANRIAGASFELDGVRHPLPANDGAHCLHGGPGGFHSRLWQATPQPPTDDAVSLLLDLTSPDGDQGFPGELRLQVRYTLGADMSWRIDYEATCDRATVINPTSHAYFNLAGAESGPALGQRLTLHASRYTEVDATGIPIAHRAVEGTPFDFRRERTVGMDVGYDHNWLLDAPPGGGLQPAARLRDPASGRCMEVLTTEPAIQFYAGTWMDGSLASPGGRLYTRGAGVCLETQHSPDSPNRPAAPDWPSTVLRPGEVFRSATLHRFGTVIAG</sequence>
<comment type="caution">
    <text evidence="6">The sequence shown here is derived from an EMBL/GenBank/DDBJ whole genome shotgun (WGS) entry which is preliminary data.</text>
</comment>
<keyword evidence="4 5" id="KW-0119">Carbohydrate metabolism</keyword>
<dbReference type="Proteomes" id="UP001180536">
    <property type="component" value="Unassembled WGS sequence"/>
</dbReference>
<dbReference type="RefSeq" id="WP_310346438.1">
    <property type="nucleotide sequence ID" value="NZ_JAVDXQ010000004.1"/>
</dbReference>
<dbReference type="NCBIfam" id="NF008277">
    <property type="entry name" value="PRK11055.1"/>
    <property type="match status" value="1"/>
</dbReference>
<dbReference type="InterPro" id="IPR008183">
    <property type="entry name" value="Aldose_1/G6P_1-epimerase"/>
</dbReference>
<evidence type="ECO:0000313" key="6">
    <source>
        <dbReference type="EMBL" id="MDR7297830.1"/>
    </source>
</evidence>
<evidence type="ECO:0000256" key="1">
    <source>
        <dbReference type="ARBA" id="ARBA00005028"/>
    </source>
</evidence>
<evidence type="ECO:0000256" key="2">
    <source>
        <dbReference type="ARBA" id="ARBA00006206"/>
    </source>
</evidence>
<keyword evidence="7" id="KW-1185">Reference proteome</keyword>
<protein>
    <recommendedName>
        <fullName evidence="5">Aldose 1-epimerase</fullName>
        <ecNumber evidence="5">5.1.3.3</ecNumber>
    </recommendedName>
</protein>
<dbReference type="Gene3D" id="2.70.98.10">
    <property type="match status" value="1"/>
</dbReference>
<evidence type="ECO:0000256" key="4">
    <source>
        <dbReference type="ARBA" id="ARBA00023277"/>
    </source>
</evidence>